<dbReference type="RefSeq" id="WP_119375575.1">
    <property type="nucleotide sequence ID" value="NZ_QWFX01000006.1"/>
</dbReference>
<protein>
    <submittedName>
        <fullName evidence="4">Alkyl hydroperoxide reductase</fullName>
    </submittedName>
</protein>
<dbReference type="EMBL" id="QWFX01000006">
    <property type="protein sequence ID" value="RIJ30255.1"/>
    <property type="molecule type" value="Genomic_DNA"/>
</dbReference>
<evidence type="ECO:0000313" key="4">
    <source>
        <dbReference type="EMBL" id="RIJ30255.1"/>
    </source>
</evidence>
<sequence>MFRKPLAALVFAAALALPGAAQQSAVPTDEMIGPMVGAQAPAGTVVTAAGEATTLAALAGENGTAIAFVRSLDWCPYCKAQAKGLEAARAPLEEAGWSLVLLSYDSPETLAGFAEKNGLTYTMVSDADSEVIRAYGLLNEEMREGSKYWGIPHPAVVFVRTDGTVGAVLREEGYEKRPEVEAITETALLLNEAAGS</sequence>
<feature type="signal peptide" evidence="2">
    <location>
        <begin position="1"/>
        <end position="21"/>
    </location>
</feature>
<dbReference type="InterPro" id="IPR013766">
    <property type="entry name" value="Thioredoxin_domain"/>
</dbReference>
<evidence type="ECO:0000259" key="3">
    <source>
        <dbReference type="PROSITE" id="PS51352"/>
    </source>
</evidence>
<dbReference type="InterPro" id="IPR036249">
    <property type="entry name" value="Thioredoxin-like_sf"/>
</dbReference>
<dbReference type="GO" id="GO:0016491">
    <property type="term" value="F:oxidoreductase activity"/>
    <property type="evidence" value="ECO:0007669"/>
    <property type="project" value="InterPro"/>
</dbReference>
<dbReference type="OrthoDB" id="9809746at2"/>
<evidence type="ECO:0000313" key="5">
    <source>
        <dbReference type="Proteomes" id="UP000266385"/>
    </source>
</evidence>
<organism evidence="4 5">
    <name type="scientific">Henriciella mobilis</name>
    <dbReference type="NCBI Taxonomy" id="2305467"/>
    <lineage>
        <taxon>Bacteria</taxon>
        <taxon>Pseudomonadati</taxon>
        <taxon>Pseudomonadota</taxon>
        <taxon>Alphaproteobacteria</taxon>
        <taxon>Hyphomonadales</taxon>
        <taxon>Hyphomonadaceae</taxon>
        <taxon>Henriciella</taxon>
    </lineage>
</organism>
<reference evidence="4 5" key="1">
    <citation type="submission" date="2018-08" db="EMBL/GenBank/DDBJ databases">
        <title>Henriciella mobilis sp. nov., isolated from seawater.</title>
        <authorList>
            <person name="Cheng H."/>
            <person name="Wu Y.-H."/>
            <person name="Xu X.-W."/>
            <person name="Guo L.-L."/>
        </authorList>
    </citation>
    <scope>NUCLEOTIDE SEQUENCE [LARGE SCALE GENOMIC DNA]</scope>
    <source>
        <strain evidence="4 5">JN25</strain>
    </source>
</reference>
<dbReference type="GO" id="GO:0016209">
    <property type="term" value="F:antioxidant activity"/>
    <property type="evidence" value="ECO:0007669"/>
    <property type="project" value="InterPro"/>
</dbReference>
<gene>
    <name evidence="4" type="ORF">D1223_06300</name>
</gene>
<dbReference type="InterPro" id="IPR000866">
    <property type="entry name" value="AhpC/TSA"/>
</dbReference>
<keyword evidence="1" id="KW-0676">Redox-active center</keyword>
<dbReference type="Proteomes" id="UP000266385">
    <property type="component" value="Unassembled WGS sequence"/>
</dbReference>
<dbReference type="Gene3D" id="3.40.30.10">
    <property type="entry name" value="Glutaredoxin"/>
    <property type="match status" value="1"/>
</dbReference>
<keyword evidence="5" id="KW-1185">Reference proteome</keyword>
<accession>A0A399RKK6</accession>
<proteinExistence type="predicted"/>
<evidence type="ECO:0000256" key="2">
    <source>
        <dbReference type="SAM" id="SignalP"/>
    </source>
</evidence>
<dbReference type="Pfam" id="PF00578">
    <property type="entry name" value="AhpC-TSA"/>
    <property type="match status" value="1"/>
</dbReference>
<keyword evidence="2" id="KW-0732">Signal</keyword>
<dbReference type="PANTHER" id="PTHR43110">
    <property type="entry name" value="THIOL PEROXIDASE"/>
    <property type="match status" value="1"/>
</dbReference>
<dbReference type="AlphaFoldDB" id="A0A399RKK6"/>
<name>A0A399RKK6_9PROT</name>
<dbReference type="PROSITE" id="PS51352">
    <property type="entry name" value="THIOREDOXIN_2"/>
    <property type="match status" value="1"/>
</dbReference>
<dbReference type="InterPro" id="IPR050455">
    <property type="entry name" value="Tpx_Peroxidase_subfamily"/>
</dbReference>
<evidence type="ECO:0000256" key="1">
    <source>
        <dbReference type="ARBA" id="ARBA00023284"/>
    </source>
</evidence>
<feature type="domain" description="Thioredoxin" evidence="3">
    <location>
        <begin position="34"/>
        <end position="189"/>
    </location>
</feature>
<dbReference type="PANTHER" id="PTHR43110:SF1">
    <property type="entry name" value="THIOL PEROXIDASE"/>
    <property type="match status" value="1"/>
</dbReference>
<dbReference type="SUPFAM" id="SSF52833">
    <property type="entry name" value="Thioredoxin-like"/>
    <property type="match status" value="1"/>
</dbReference>
<feature type="chain" id="PRO_5017475446" evidence="2">
    <location>
        <begin position="22"/>
        <end position="196"/>
    </location>
</feature>
<comment type="caution">
    <text evidence="4">The sequence shown here is derived from an EMBL/GenBank/DDBJ whole genome shotgun (WGS) entry which is preliminary data.</text>
</comment>